<reference evidence="2 3" key="1">
    <citation type="submission" date="2018-08" db="EMBL/GenBank/DDBJ databases">
        <title>Aphanomyces genome sequencing and annotation.</title>
        <authorList>
            <person name="Minardi D."/>
            <person name="Oidtmann B."/>
            <person name="Van Der Giezen M."/>
            <person name="Studholme D.J."/>
        </authorList>
    </citation>
    <scope>NUCLEOTIDE SEQUENCE [LARGE SCALE GENOMIC DNA]</scope>
    <source>
        <strain evidence="2 3">Sv</strain>
    </source>
</reference>
<evidence type="ECO:0008006" key="4">
    <source>
        <dbReference type="Google" id="ProtNLM"/>
    </source>
</evidence>
<dbReference type="AlphaFoldDB" id="A0A3R7AEI1"/>
<dbReference type="VEuPathDB" id="FungiDB:H257_19324"/>
<sequence length="145" mass="16415">DVLKQRLQRAIRFDSKILDAESRVGRMLDELMRSLEQHHQEWVLHQESKTVVEVMTKSIKPESMKTAVQKQLQLQRTRRGRPQVPRREGGQEDAAKNNGRVDGKADAIVPKTAEPPAKKGCLMCGDMSHYVARCPKTSPGEAEML</sequence>
<evidence type="ECO:0000313" key="2">
    <source>
        <dbReference type="EMBL" id="RHZ01123.1"/>
    </source>
</evidence>
<dbReference type="Proteomes" id="UP000285712">
    <property type="component" value="Unassembled WGS sequence"/>
</dbReference>
<feature type="region of interest" description="Disordered" evidence="1">
    <location>
        <begin position="63"/>
        <end position="118"/>
    </location>
</feature>
<gene>
    <name evidence="2" type="ORF">DYB35_012409</name>
</gene>
<dbReference type="EMBL" id="QUTG01000854">
    <property type="protein sequence ID" value="RHZ01123.1"/>
    <property type="molecule type" value="Genomic_DNA"/>
</dbReference>
<evidence type="ECO:0000313" key="3">
    <source>
        <dbReference type="Proteomes" id="UP000285712"/>
    </source>
</evidence>
<accession>A0A3R7AEI1</accession>
<proteinExistence type="predicted"/>
<feature type="compositionally biased region" description="Basic and acidic residues" evidence="1">
    <location>
        <begin position="85"/>
        <end position="105"/>
    </location>
</feature>
<protein>
    <recommendedName>
        <fullName evidence="4">CCHC-type domain-containing protein</fullName>
    </recommendedName>
</protein>
<name>A0A3R7AEI1_APHAT</name>
<comment type="caution">
    <text evidence="2">The sequence shown here is derived from an EMBL/GenBank/DDBJ whole genome shotgun (WGS) entry which is preliminary data.</text>
</comment>
<evidence type="ECO:0000256" key="1">
    <source>
        <dbReference type="SAM" id="MobiDB-lite"/>
    </source>
</evidence>
<organism evidence="2 3">
    <name type="scientific">Aphanomyces astaci</name>
    <name type="common">Crayfish plague agent</name>
    <dbReference type="NCBI Taxonomy" id="112090"/>
    <lineage>
        <taxon>Eukaryota</taxon>
        <taxon>Sar</taxon>
        <taxon>Stramenopiles</taxon>
        <taxon>Oomycota</taxon>
        <taxon>Saprolegniomycetes</taxon>
        <taxon>Saprolegniales</taxon>
        <taxon>Verrucalvaceae</taxon>
        <taxon>Aphanomyces</taxon>
    </lineage>
</organism>
<feature type="non-terminal residue" evidence="2">
    <location>
        <position position="1"/>
    </location>
</feature>